<reference evidence="4" key="2">
    <citation type="submission" date="2025-08" db="UniProtKB">
        <authorList>
            <consortium name="RefSeq"/>
        </authorList>
    </citation>
    <scope>IDENTIFICATION</scope>
    <source>
        <tissue evidence="4">Adult</tissue>
    </source>
</reference>
<evidence type="ECO:0000256" key="1">
    <source>
        <dbReference type="SAM" id="Coils"/>
    </source>
</evidence>
<proteinExistence type="predicted"/>
<dbReference type="Proteomes" id="UP001652620">
    <property type="component" value="Chromosome 1"/>
</dbReference>
<keyword evidence="1" id="KW-0175">Coiled coil</keyword>
<keyword evidence="3" id="KW-1185">Reference proteome</keyword>
<evidence type="ECO:0000256" key="2">
    <source>
        <dbReference type="SAM" id="SignalP"/>
    </source>
</evidence>
<protein>
    <submittedName>
        <fullName evidence="4">Uncharacterized protein LOC125779423</fullName>
    </submittedName>
</protein>
<feature type="coiled-coil region" evidence="1">
    <location>
        <begin position="141"/>
        <end position="168"/>
    </location>
</feature>
<evidence type="ECO:0000313" key="3">
    <source>
        <dbReference type="Proteomes" id="UP001652620"/>
    </source>
</evidence>
<gene>
    <name evidence="4" type="primary">LOC125779423</name>
</gene>
<reference evidence="3" key="1">
    <citation type="submission" date="2025-05" db="UniProtKB">
        <authorList>
            <consortium name="RefSeq"/>
        </authorList>
    </citation>
    <scope>NUCLEOTIDE SEQUENCE [LARGE SCALE GENOMIC DNA]</scope>
</reference>
<evidence type="ECO:0000313" key="4">
    <source>
        <dbReference type="RefSeq" id="XP_049316746.1"/>
    </source>
</evidence>
<keyword evidence="2" id="KW-0732">Signal</keyword>
<sequence length="282" mass="32179">MLYFWDIFVVFFACVAFQLAESRIQNDYHPYSLSASDELSDIFNSIIDSSKDGSSSFVHGINLEDTSASYPEETQVDTLQYMGHSIETESTESSVGSSTPSARTSKMRLSLSERREALYLFTDILTIVYSKDYVGKTRDVLNKLILELEALTAKSDDVKERLTELKGTLTELDGFDIESDDLQEASDIISDLRGELYEPINEPPEVVVALRKVGWIDVGNELSEEMVVITHKFVTAFNQFVATLTPWERLTEADLVDLNKRFNDNTIVDQWDLFNEFWTYFE</sequence>
<feature type="signal peptide" evidence="2">
    <location>
        <begin position="1"/>
        <end position="22"/>
    </location>
</feature>
<accession>A0ABM3K5J1</accession>
<organism evidence="3 4">
    <name type="scientific">Bactrocera dorsalis</name>
    <name type="common">Oriental fruit fly</name>
    <name type="synonym">Dacus dorsalis</name>
    <dbReference type="NCBI Taxonomy" id="27457"/>
    <lineage>
        <taxon>Eukaryota</taxon>
        <taxon>Metazoa</taxon>
        <taxon>Ecdysozoa</taxon>
        <taxon>Arthropoda</taxon>
        <taxon>Hexapoda</taxon>
        <taxon>Insecta</taxon>
        <taxon>Pterygota</taxon>
        <taxon>Neoptera</taxon>
        <taxon>Endopterygota</taxon>
        <taxon>Diptera</taxon>
        <taxon>Brachycera</taxon>
        <taxon>Muscomorpha</taxon>
        <taxon>Tephritoidea</taxon>
        <taxon>Tephritidae</taxon>
        <taxon>Bactrocera</taxon>
        <taxon>Bactrocera</taxon>
    </lineage>
</organism>
<feature type="chain" id="PRO_5046883639" evidence="2">
    <location>
        <begin position="23"/>
        <end position="282"/>
    </location>
</feature>
<dbReference type="GeneID" id="125779423"/>
<dbReference type="RefSeq" id="XP_049316746.1">
    <property type="nucleotide sequence ID" value="XM_049460789.1"/>
</dbReference>
<name>A0ABM3K5J1_BACDO</name>